<dbReference type="InterPro" id="IPR036291">
    <property type="entry name" value="NAD(P)-bd_dom_sf"/>
</dbReference>
<dbReference type="PRINTS" id="PR00080">
    <property type="entry name" value="SDRFAMILY"/>
</dbReference>
<dbReference type="PANTHER" id="PTHR44229:SF4">
    <property type="entry name" value="15-HYDROXYPROSTAGLANDIN DEHYDROGENASE [NAD(+)]"/>
    <property type="match status" value="1"/>
</dbReference>
<keyword evidence="2" id="KW-0521">NADP</keyword>
<proteinExistence type="inferred from homology"/>
<dbReference type="PANTHER" id="PTHR44229">
    <property type="entry name" value="15-HYDROXYPROSTAGLANDIN DEHYDROGENASE [NAD(+)]"/>
    <property type="match status" value="1"/>
</dbReference>
<dbReference type="Proteomes" id="UP000754883">
    <property type="component" value="Unassembled WGS sequence"/>
</dbReference>
<evidence type="ECO:0000313" key="5">
    <source>
        <dbReference type="EMBL" id="CAG9991495.1"/>
    </source>
</evidence>
<dbReference type="GO" id="GO:0016616">
    <property type="term" value="F:oxidoreductase activity, acting on the CH-OH group of donors, NAD or NADP as acceptor"/>
    <property type="evidence" value="ECO:0007669"/>
    <property type="project" value="TreeGrafter"/>
</dbReference>
<evidence type="ECO:0000256" key="3">
    <source>
        <dbReference type="ARBA" id="ARBA00023002"/>
    </source>
</evidence>
<dbReference type="InterPro" id="IPR020904">
    <property type="entry name" value="Sc_DH/Rdtase_CS"/>
</dbReference>
<dbReference type="PRINTS" id="PR00081">
    <property type="entry name" value="GDHRDH"/>
</dbReference>
<evidence type="ECO:0008006" key="7">
    <source>
        <dbReference type="Google" id="ProtNLM"/>
    </source>
</evidence>
<gene>
    <name evidence="5" type="ORF">CBYS24578_00006289</name>
</gene>
<accession>A0A9N9UMI5</accession>
<dbReference type="Pfam" id="PF00106">
    <property type="entry name" value="adh_short"/>
    <property type="match status" value="1"/>
</dbReference>
<dbReference type="PROSITE" id="PS00061">
    <property type="entry name" value="ADH_SHORT"/>
    <property type="match status" value="1"/>
</dbReference>
<keyword evidence="6" id="KW-1185">Reference proteome</keyword>
<dbReference type="GO" id="GO:0005737">
    <property type="term" value="C:cytoplasm"/>
    <property type="evidence" value="ECO:0007669"/>
    <property type="project" value="TreeGrafter"/>
</dbReference>
<comment type="caution">
    <text evidence="5">The sequence shown here is derived from an EMBL/GenBank/DDBJ whole genome shotgun (WGS) entry which is preliminary data.</text>
</comment>
<evidence type="ECO:0000313" key="6">
    <source>
        <dbReference type="Proteomes" id="UP000754883"/>
    </source>
</evidence>
<protein>
    <recommendedName>
        <fullName evidence="7">NAD(P)-binding protein</fullName>
    </recommendedName>
</protein>
<dbReference type="EMBL" id="CABFNO020001479">
    <property type="protein sequence ID" value="CAG9991495.1"/>
    <property type="molecule type" value="Genomic_DNA"/>
</dbReference>
<keyword evidence="3" id="KW-0560">Oxidoreductase</keyword>
<evidence type="ECO:0000256" key="4">
    <source>
        <dbReference type="RuleBase" id="RU000363"/>
    </source>
</evidence>
<dbReference type="OrthoDB" id="37659at2759"/>
<dbReference type="InterPro" id="IPR002347">
    <property type="entry name" value="SDR_fam"/>
</dbReference>
<evidence type="ECO:0000256" key="2">
    <source>
        <dbReference type="ARBA" id="ARBA00022857"/>
    </source>
</evidence>
<evidence type="ECO:0000256" key="1">
    <source>
        <dbReference type="ARBA" id="ARBA00006484"/>
    </source>
</evidence>
<dbReference type="AlphaFoldDB" id="A0A9N9UMI5"/>
<comment type="similarity">
    <text evidence="1 4">Belongs to the short-chain dehydrogenases/reductases (SDR) family.</text>
</comment>
<reference evidence="5 6" key="2">
    <citation type="submission" date="2021-10" db="EMBL/GenBank/DDBJ databases">
        <authorList>
            <person name="Piombo E."/>
        </authorList>
    </citation>
    <scope>NUCLEOTIDE SEQUENCE [LARGE SCALE GENOMIC DNA]</scope>
</reference>
<dbReference type="SUPFAM" id="SSF51735">
    <property type="entry name" value="NAD(P)-binding Rossmann-fold domains"/>
    <property type="match status" value="1"/>
</dbReference>
<reference evidence="6" key="1">
    <citation type="submission" date="2019-06" db="EMBL/GenBank/DDBJ databases">
        <authorList>
            <person name="Broberg M."/>
        </authorList>
    </citation>
    <scope>NUCLEOTIDE SEQUENCE [LARGE SCALE GENOMIC DNA]</scope>
</reference>
<sequence>MTSKVAIITGGCSGMGLETANRLAQTGKWKLHLLDFNPAAAKTALEAIPGAKVHHVNVTSYDNLASVFQSVFDAEGQIDFVFANAGIVERHSFYEKQTTQGSQPPPAPNTLTLDINLTAVISTTYLALHYFRLSPHKGQGASIVMTASCGGLYPSEYTPVYSASKAGVVHFVRSIAYSFHQEGIRAYAICPGTVRTNLLLADEWKSFPGEYFTPISKIAETVEMLVNGGNMQDSAGKKVTDDDNYGLAVEVNGKNHYFRDQMPFCDEAMKQVMTATSMKNQQAVFDEVKKREAAGRAKL</sequence>
<name>A0A9N9UMI5_9HYPO</name>
<dbReference type="Gene3D" id="3.40.50.720">
    <property type="entry name" value="NAD(P)-binding Rossmann-like Domain"/>
    <property type="match status" value="1"/>
</dbReference>
<organism evidence="5 6">
    <name type="scientific">Clonostachys byssicola</name>
    <dbReference type="NCBI Taxonomy" id="160290"/>
    <lineage>
        <taxon>Eukaryota</taxon>
        <taxon>Fungi</taxon>
        <taxon>Dikarya</taxon>
        <taxon>Ascomycota</taxon>
        <taxon>Pezizomycotina</taxon>
        <taxon>Sordariomycetes</taxon>
        <taxon>Hypocreomycetidae</taxon>
        <taxon>Hypocreales</taxon>
        <taxon>Bionectriaceae</taxon>
        <taxon>Clonostachys</taxon>
    </lineage>
</organism>